<dbReference type="SUPFAM" id="SSF117281">
    <property type="entry name" value="Kelch motif"/>
    <property type="match status" value="1"/>
</dbReference>
<comment type="caution">
    <text evidence="1">The sequence shown here is derived from an EMBL/GenBank/DDBJ whole genome shotgun (WGS) entry which is preliminary data.</text>
</comment>
<name>X6MH06_RETFI</name>
<dbReference type="EMBL" id="ASPP01020776">
    <property type="protein sequence ID" value="ETO13179.1"/>
    <property type="molecule type" value="Genomic_DNA"/>
</dbReference>
<evidence type="ECO:0008006" key="3">
    <source>
        <dbReference type="Google" id="ProtNLM"/>
    </source>
</evidence>
<dbReference type="Proteomes" id="UP000023152">
    <property type="component" value="Unassembled WGS sequence"/>
</dbReference>
<accession>X6MH06</accession>
<protein>
    <recommendedName>
        <fullName evidence="3">Kelch motif family protein</fullName>
    </recommendedName>
</protein>
<gene>
    <name evidence="1" type="ORF">RFI_24196</name>
</gene>
<keyword evidence="2" id="KW-1185">Reference proteome</keyword>
<evidence type="ECO:0000313" key="1">
    <source>
        <dbReference type="EMBL" id="ETO13179.1"/>
    </source>
</evidence>
<sequence length="288" mass="33236">MDNQQKQASNTPTFETLASLPIAFSQSQCIVHKDEIIICGGTNKNECYSYHTSKDQYKYICSYPKEVSLCGHCVVKRVNKKMPHIINLLSFGGYTIENRHTLVMQYRSVWDDEEADKDMKQFNQWLPLVNAYNQSIILGTMRSNYDGARAVIGGSKNHLLFITHKPNDIVVIDLNTFRLIQQSKLLLNESWLYHHCFVAKDGLSNKQINKKKFEMLLFCHKTGLSIEYDENNNTLQFLVLWVCTTIRPLKSYAYVAVDNIVFFLVDMMTPLLHLPISCIHIQLKKMNG</sequence>
<dbReference type="InterPro" id="IPR015915">
    <property type="entry name" value="Kelch-typ_b-propeller"/>
</dbReference>
<reference evidence="1 2" key="1">
    <citation type="journal article" date="2013" name="Curr. Biol.">
        <title>The Genome of the Foraminiferan Reticulomyxa filosa.</title>
        <authorList>
            <person name="Glockner G."/>
            <person name="Hulsmann N."/>
            <person name="Schleicher M."/>
            <person name="Noegel A.A."/>
            <person name="Eichinger L."/>
            <person name="Gallinger C."/>
            <person name="Pawlowski J."/>
            <person name="Sierra R."/>
            <person name="Euteneuer U."/>
            <person name="Pillet L."/>
            <person name="Moustafa A."/>
            <person name="Platzer M."/>
            <person name="Groth M."/>
            <person name="Szafranski K."/>
            <person name="Schliwa M."/>
        </authorList>
    </citation>
    <scope>NUCLEOTIDE SEQUENCE [LARGE SCALE GENOMIC DNA]</scope>
</reference>
<proteinExistence type="predicted"/>
<dbReference type="AlphaFoldDB" id="X6MH06"/>
<evidence type="ECO:0000313" key="2">
    <source>
        <dbReference type="Proteomes" id="UP000023152"/>
    </source>
</evidence>
<organism evidence="1 2">
    <name type="scientific">Reticulomyxa filosa</name>
    <dbReference type="NCBI Taxonomy" id="46433"/>
    <lineage>
        <taxon>Eukaryota</taxon>
        <taxon>Sar</taxon>
        <taxon>Rhizaria</taxon>
        <taxon>Retaria</taxon>
        <taxon>Foraminifera</taxon>
        <taxon>Monothalamids</taxon>
        <taxon>Reticulomyxidae</taxon>
        <taxon>Reticulomyxa</taxon>
    </lineage>
</organism>
<dbReference type="Gene3D" id="2.120.10.80">
    <property type="entry name" value="Kelch-type beta propeller"/>
    <property type="match status" value="1"/>
</dbReference>